<proteinExistence type="predicted"/>
<name>A0A1G9CFX2_9ACTN</name>
<keyword evidence="2" id="KW-0812">Transmembrane</keyword>
<dbReference type="Proteomes" id="UP000198662">
    <property type="component" value="Unassembled WGS sequence"/>
</dbReference>
<accession>A0A1G9CFX2</accession>
<sequence length="185" mass="20599">MNELWTALAVGIAGPLGAVVILIVFVALAAGLAERIYPAPRPPAEEEAREAVERPPLQEQLDEQVPKGEGPRGRESVDSTHVSFPAFAITCGVGLVLTSWTAALEHLNDPGTGFPLMLALRPLWSSLIAALAVGTASGFLYRRWFRHQSRERREAIRTRLRDRQHRAFRLRLQPPRRPGNERMLQ</sequence>
<organism evidence="3 4">
    <name type="scientific">Glycomyces sambucus</name>
    <dbReference type="NCBI Taxonomy" id="380244"/>
    <lineage>
        <taxon>Bacteria</taxon>
        <taxon>Bacillati</taxon>
        <taxon>Actinomycetota</taxon>
        <taxon>Actinomycetes</taxon>
        <taxon>Glycomycetales</taxon>
        <taxon>Glycomycetaceae</taxon>
        <taxon>Glycomyces</taxon>
    </lineage>
</organism>
<feature type="transmembrane region" description="Helical" evidence="2">
    <location>
        <begin position="12"/>
        <end position="33"/>
    </location>
</feature>
<feature type="compositionally biased region" description="Basic and acidic residues" evidence="1">
    <location>
        <begin position="64"/>
        <end position="78"/>
    </location>
</feature>
<gene>
    <name evidence="3" type="ORF">SAMN05216298_0314</name>
</gene>
<protein>
    <submittedName>
        <fullName evidence="3">Uncharacterized protein</fullName>
    </submittedName>
</protein>
<evidence type="ECO:0000313" key="3">
    <source>
        <dbReference type="EMBL" id="SDK50548.1"/>
    </source>
</evidence>
<dbReference type="STRING" id="380244.SAMN05216298_0314"/>
<keyword evidence="2" id="KW-1133">Transmembrane helix</keyword>
<feature type="region of interest" description="Disordered" evidence="1">
    <location>
        <begin position="43"/>
        <end position="78"/>
    </location>
</feature>
<feature type="compositionally biased region" description="Basic and acidic residues" evidence="1">
    <location>
        <begin position="43"/>
        <end position="53"/>
    </location>
</feature>
<dbReference type="OrthoDB" id="9964052at2"/>
<feature type="transmembrane region" description="Helical" evidence="2">
    <location>
        <begin position="82"/>
        <end position="103"/>
    </location>
</feature>
<dbReference type="RefSeq" id="WP_091041624.1">
    <property type="nucleotide sequence ID" value="NZ_FNGF01000001.1"/>
</dbReference>
<evidence type="ECO:0000313" key="4">
    <source>
        <dbReference type="Proteomes" id="UP000198662"/>
    </source>
</evidence>
<evidence type="ECO:0000256" key="1">
    <source>
        <dbReference type="SAM" id="MobiDB-lite"/>
    </source>
</evidence>
<evidence type="ECO:0000256" key="2">
    <source>
        <dbReference type="SAM" id="Phobius"/>
    </source>
</evidence>
<reference evidence="4" key="1">
    <citation type="submission" date="2016-10" db="EMBL/GenBank/DDBJ databases">
        <authorList>
            <person name="Varghese N."/>
            <person name="Submissions S."/>
        </authorList>
    </citation>
    <scope>NUCLEOTIDE SEQUENCE [LARGE SCALE GENOMIC DNA]</scope>
    <source>
        <strain evidence="4">CGMCC 4.3147</strain>
    </source>
</reference>
<keyword evidence="4" id="KW-1185">Reference proteome</keyword>
<dbReference type="EMBL" id="FNGF01000001">
    <property type="protein sequence ID" value="SDK50548.1"/>
    <property type="molecule type" value="Genomic_DNA"/>
</dbReference>
<dbReference type="AlphaFoldDB" id="A0A1G9CFX2"/>
<feature type="transmembrane region" description="Helical" evidence="2">
    <location>
        <begin position="123"/>
        <end position="141"/>
    </location>
</feature>
<keyword evidence="2" id="KW-0472">Membrane</keyword>